<evidence type="ECO:0000259" key="2">
    <source>
        <dbReference type="Pfam" id="PF00534"/>
    </source>
</evidence>
<protein>
    <submittedName>
        <fullName evidence="4">Mannosyltransferase B</fullName>
    </submittedName>
</protein>
<comment type="caution">
    <text evidence="4">The sequence shown here is derived from an EMBL/GenBank/DDBJ whole genome shotgun (WGS) entry which is preliminary data.</text>
</comment>
<keyword evidence="4" id="KW-0328">Glycosyltransferase</keyword>
<reference evidence="4" key="1">
    <citation type="submission" date="2006-04" db="EMBL/GenBank/DDBJ databases">
        <authorList>
            <person name="Seshadri R."/>
            <person name="Federici B.A."/>
        </authorList>
    </citation>
    <scope>NUCLEOTIDE SEQUENCE [LARGE SCALE GENOMIC DNA]</scope>
</reference>
<accession>A8PN76</accession>
<proteinExistence type="predicted"/>
<gene>
    <name evidence="4" type="ORF">RICGR_0922</name>
</gene>
<dbReference type="GO" id="GO:0009103">
    <property type="term" value="P:lipopolysaccharide biosynthetic process"/>
    <property type="evidence" value="ECO:0007669"/>
    <property type="project" value="TreeGrafter"/>
</dbReference>
<dbReference type="Proteomes" id="UP000054075">
    <property type="component" value="Unassembled WGS sequence"/>
</dbReference>
<evidence type="ECO:0000259" key="3">
    <source>
        <dbReference type="Pfam" id="PF13439"/>
    </source>
</evidence>
<name>A8PN76_9COXI</name>
<sequence length="393" mass="44507">MYTGTAMMKIIINGHSIKAPLTGIGLYTRQLFQGLKHNGRITELICIPENTGTIGKDIKKNSFSPIKKMIKSLPGTYTTFNQWRSLNFRRKTRLLAQKNFIYHEPSYILHPYAGPKVCTVHDLSHIHYPQYHPRERVKFLSKQLAKSIASAQHIITGSNFIRNEIINFFNVSPDKISVVYHGVSKRFQPYTQNELNPIARYQLTKKKYLLSVATREPRKNIKRLLHAYSRLPASLRKQYPLVLIGSKGWNSVQLEKLIDKQVRKKEIYDLGYVPDLDLPYLYAGAAAFLYLSIYEGFGLPILEALASGIPVIASNVSSIPEVMGTAGCLVNPFDVMSITERLNEILNDPILRDHLKQKGIVHAAQFSWETCITNTIGVYESILASSSVTVLRS</sequence>
<dbReference type="STRING" id="59196.RICGR_0922"/>
<keyword evidence="5" id="KW-1185">Reference proteome</keyword>
<keyword evidence="1" id="KW-0808">Transferase</keyword>
<dbReference type="eggNOG" id="COG0438">
    <property type="taxonomic scope" value="Bacteria"/>
</dbReference>
<dbReference type="Pfam" id="PF00534">
    <property type="entry name" value="Glycos_transf_1"/>
    <property type="match status" value="1"/>
</dbReference>
<dbReference type="InterPro" id="IPR001296">
    <property type="entry name" value="Glyco_trans_1"/>
</dbReference>
<dbReference type="PANTHER" id="PTHR46401:SF2">
    <property type="entry name" value="GLYCOSYLTRANSFERASE WBBK-RELATED"/>
    <property type="match status" value="1"/>
</dbReference>
<evidence type="ECO:0000313" key="5">
    <source>
        <dbReference type="Proteomes" id="UP000054075"/>
    </source>
</evidence>
<evidence type="ECO:0000313" key="4">
    <source>
        <dbReference type="EMBL" id="EDP46116.1"/>
    </source>
</evidence>
<dbReference type="SUPFAM" id="SSF53756">
    <property type="entry name" value="UDP-Glycosyltransferase/glycogen phosphorylase"/>
    <property type="match status" value="1"/>
</dbReference>
<feature type="domain" description="Glycosyl transferase family 1" evidence="2">
    <location>
        <begin position="204"/>
        <end position="359"/>
    </location>
</feature>
<dbReference type="PANTHER" id="PTHR46401">
    <property type="entry name" value="GLYCOSYLTRANSFERASE WBBK-RELATED"/>
    <property type="match status" value="1"/>
</dbReference>
<feature type="domain" description="Glycosyltransferase subfamily 4-like N-terminal" evidence="3">
    <location>
        <begin position="112"/>
        <end position="184"/>
    </location>
</feature>
<organism evidence="4 5">
    <name type="scientific">Rickettsiella grylli</name>
    <dbReference type="NCBI Taxonomy" id="59196"/>
    <lineage>
        <taxon>Bacteria</taxon>
        <taxon>Pseudomonadati</taxon>
        <taxon>Pseudomonadota</taxon>
        <taxon>Gammaproteobacteria</taxon>
        <taxon>Legionellales</taxon>
        <taxon>Coxiellaceae</taxon>
        <taxon>Rickettsiella</taxon>
    </lineage>
</organism>
<dbReference type="GO" id="GO:0016757">
    <property type="term" value="F:glycosyltransferase activity"/>
    <property type="evidence" value="ECO:0007669"/>
    <property type="project" value="UniProtKB-KW"/>
</dbReference>
<dbReference type="Gene3D" id="3.40.50.2000">
    <property type="entry name" value="Glycogen Phosphorylase B"/>
    <property type="match status" value="2"/>
</dbReference>
<evidence type="ECO:0000256" key="1">
    <source>
        <dbReference type="ARBA" id="ARBA00022679"/>
    </source>
</evidence>
<dbReference type="EMBL" id="AAQJ02000001">
    <property type="protein sequence ID" value="EDP46116.1"/>
    <property type="molecule type" value="Genomic_DNA"/>
</dbReference>
<reference evidence="4" key="2">
    <citation type="submission" date="2007-10" db="EMBL/GenBank/DDBJ databases">
        <authorList>
            <person name="Myers G.S."/>
        </authorList>
    </citation>
    <scope>NUCLEOTIDE SEQUENCE [LARGE SCALE GENOMIC DNA]</scope>
</reference>
<dbReference type="AlphaFoldDB" id="A8PN76"/>
<dbReference type="Pfam" id="PF13439">
    <property type="entry name" value="Glyco_transf_4"/>
    <property type="match status" value="1"/>
</dbReference>
<dbReference type="InterPro" id="IPR028098">
    <property type="entry name" value="Glyco_trans_4-like_N"/>
</dbReference>
<dbReference type="CDD" id="cd03809">
    <property type="entry name" value="GT4_MtfB-like"/>
    <property type="match status" value="1"/>
</dbReference>
<dbReference type="FunFam" id="3.40.50.2000:FF:000119">
    <property type="entry name" value="Glycosyl transferase group 1"/>
    <property type="match status" value="1"/>
</dbReference>